<dbReference type="EMBL" id="FNZH01000003">
    <property type="protein sequence ID" value="SEJ39727.1"/>
    <property type="molecule type" value="Genomic_DNA"/>
</dbReference>
<name>A0A1H6YLC1_9BACT</name>
<feature type="signal peptide" evidence="2">
    <location>
        <begin position="1"/>
        <end position="20"/>
    </location>
</feature>
<dbReference type="GO" id="GO:0030246">
    <property type="term" value="F:carbohydrate binding"/>
    <property type="evidence" value="ECO:0007669"/>
    <property type="project" value="InterPro"/>
</dbReference>
<proteinExistence type="predicted"/>
<dbReference type="Proteomes" id="UP000199403">
    <property type="component" value="Unassembled WGS sequence"/>
</dbReference>
<dbReference type="SUPFAM" id="SSF49452">
    <property type="entry name" value="Starch-binding domain-like"/>
    <property type="match status" value="1"/>
</dbReference>
<feature type="compositionally biased region" description="Basic and acidic residues" evidence="1">
    <location>
        <begin position="31"/>
        <end position="49"/>
    </location>
</feature>
<accession>A0A1H6YLC1</accession>
<feature type="region of interest" description="Disordered" evidence="1">
    <location>
        <begin position="25"/>
        <end position="55"/>
    </location>
</feature>
<dbReference type="PROSITE" id="PS51257">
    <property type="entry name" value="PROKAR_LIPOPROTEIN"/>
    <property type="match status" value="1"/>
</dbReference>
<dbReference type="InterPro" id="IPR013784">
    <property type="entry name" value="Carb-bd-like_fold"/>
</dbReference>
<protein>
    <recommendedName>
        <fullName evidence="5">Carboxypeptidase regulatory-like domain-containing protein</fullName>
    </recommendedName>
</protein>
<gene>
    <name evidence="3" type="ORF">SAMN05192553_103672</name>
</gene>
<reference evidence="4" key="1">
    <citation type="submission" date="2016-10" db="EMBL/GenBank/DDBJ databases">
        <authorList>
            <person name="Varghese N."/>
            <person name="Submissions S."/>
        </authorList>
    </citation>
    <scope>NUCLEOTIDE SEQUENCE [LARGE SCALE GENOMIC DNA]</scope>
    <source>
        <strain evidence="4">IBRC-M 10761</strain>
    </source>
</reference>
<organism evidence="3 4">
    <name type="scientific">Cyclobacterium xiamenense</name>
    <dbReference type="NCBI Taxonomy" id="1297121"/>
    <lineage>
        <taxon>Bacteria</taxon>
        <taxon>Pseudomonadati</taxon>
        <taxon>Bacteroidota</taxon>
        <taxon>Cytophagia</taxon>
        <taxon>Cytophagales</taxon>
        <taxon>Cyclobacteriaceae</taxon>
        <taxon>Cyclobacterium</taxon>
    </lineage>
</organism>
<dbReference type="Gene3D" id="2.60.40.1120">
    <property type="entry name" value="Carboxypeptidase-like, regulatory domain"/>
    <property type="match status" value="1"/>
</dbReference>
<dbReference type="STRING" id="1416801.SAMN05192553_103672"/>
<dbReference type="OrthoDB" id="956632at2"/>
<evidence type="ECO:0008006" key="5">
    <source>
        <dbReference type="Google" id="ProtNLM"/>
    </source>
</evidence>
<keyword evidence="4" id="KW-1185">Reference proteome</keyword>
<feature type="chain" id="PRO_5011622486" description="Carboxypeptidase regulatory-like domain-containing protein" evidence="2">
    <location>
        <begin position="21"/>
        <end position="181"/>
    </location>
</feature>
<dbReference type="AlphaFoldDB" id="A0A1H6YLC1"/>
<evidence type="ECO:0000313" key="3">
    <source>
        <dbReference type="EMBL" id="SEJ39727.1"/>
    </source>
</evidence>
<sequence>MTRFLLLLAMSLLSASLLYSCKSSRQLSDPSSEKDVAGQKQESTKKTPETDTGEGIRGQVFWVEGNRMPQANQSAGQPGFPPEKKPIQRTLRIHQLTHINQASLGDYLFGDIETALVAEVQTDESGFFEVPLPPGTYSLFTVEENGYFANVFDLDSYVHPVTVTENAWETTQITINYMASY</sequence>
<evidence type="ECO:0000256" key="2">
    <source>
        <dbReference type="SAM" id="SignalP"/>
    </source>
</evidence>
<keyword evidence="2" id="KW-0732">Signal</keyword>
<dbReference type="RefSeq" id="WP_143057617.1">
    <property type="nucleotide sequence ID" value="NZ_FNZH01000003.1"/>
</dbReference>
<evidence type="ECO:0000313" key="4">
    <source>
        <dbReference type="Proteomes" id="UP000199403"/>
    </source>
</evidence>
<evidence type="ECO:0000256" key="1">
    <source>
        <dbReference type="SAM" id="MobiDB-lite"/>
    </source>
</evidence>